<dbReference type="PANTHER" id="PTHR11452:SF75">
    <property type="entry name" value="ALPHA-GALACTOSIDASE MEL1"/>
    <property type="match status" value="1"/>
</dbReference>
<keyword evidence="6" id="KW-0326">Glycosidase</keyword>
<sequence>MKAKMPQYQYINLDSGWSEGCDEFGRWDYRRDLFPHGIRALSDYLARNGHKLGLYILPGIRKEAIKRNAQVKNTGVYLKDLVLEKRQGNGFKGSTYMPDKHTDIIQKYYNSIAEQFSDWGVSFVKVDGCGPGGGDPFYPNQSPDNRACLRMLSNAFKQHSIWLEISWYMDSDYATDWAEIANGARIYIDIESYSTKTMTSSHRVFQRITQTANWADLQVIGPRHGFFLDLDVVVVGMTVDGVCVDGLDNDDVRLSYISFWALVSSVFCIGADPRCIPEKYLRMLNHPVIICIHQSGIMAQPIRSGNAWQNRKQVWWKRMPDNSICVGLFNTHVYKIMLGLSHEVKFKLSDIGLESASIKDIWTGEMLGVFNDTYSVSLRPGQCQMLLLTSHGVHHLL</sequence>
<evidence type="ECO:0000313" key="9">
    <source>
        <dbReference type="Proteomes" id="UP001448207"/>
    </source>
</evidence>
<gene>
    <name evidence="8" type="ORF">J3Q64DRAFT_1645571</name>
</gene>
<evidence type="ECO:0000256" key="6">
    <source>
        <dbReference type="ARBA" id="ARBA00023295"/>
    </source>
</evidence>
<comment type="similarity">
    <text evidence="2">Belongs to the glycosyl hydrolase 27 family.</text>
</comment>
<dbReference type="Proteomes" id="UP001448207">
    <property type="component" value="Unassembled WGS sequence"/>
</dbReference>
<dbReference type="Pfam" id="PF16499">
    <property type="entry name" value="Melibiase_2"/>
    <property type="match status" value="1"/>
</dbReference>
<dbReference type="PANTHER" id="PTHR11452">
    <property type="entry name" value="ALPHA-GALACTOSIDASE/ALPHA-N-ACETYLGALACTOSAMINIDASE"/>
    <property type="match status" value="1"/>
</dbReference>
<feature type="domain" description="Alpha galactosidase C-terminal" evidence="7">
    <location>
        <begin position="311"/>
        <end position="388"/>
    </location>
</feature>
<evidence type="ECO:0000256" key="5">
    <source>
        <dbReference type="ARBA" id="ARBA00022801"/>
    </source>
</evidence>
<evidence type="ECO:0000313" key="8">
    <source>
        <dbReference type="EMBL" id="KAL0079116.1"/>
    </source>
</evidence>
<dbReference type="InterPro" id="IPR002241">
    <property type="entry name" value="Glyco_hydro_27"/>
</dbReference>
<evidence type="ECO:0000256" key="3">
    <source>
        <dbReference type="ARBA" id="ARBA00012755"/>
    </source>
</evidence>
<comment type="catalytic activity">
    <reaction evidence="1">
        <text>Hydrolysis of terminal, non-reducing alpha-D-galactose residues in alpha-D-galactosides, including galactose oligosaccharides, galactomannans and galactolipids.</text>
        <dbReference type="EC" id="3.2.1.22"/>
    </reaction>
</comment>
<keyword evidence="4" id="KW-0732">Signal</keyword>
<name>A0ABR3ANV8_PHYBL</name>
<accession>A0ABR3ANV8</accession>
<dbReference type="InterPro" id="IPR013785">
    <property type="entry name" value="Aldolase_TIM"/>
</dbReference>
<evidence type="ECO:0000259" key="7">
    <source>
        <dbReference type="Pfam" id="PF17801"/>
    </source>
</evidence>
<proteinExistence type="inferred from homology"/>
<keyword evidence="5 8" id="KW-0378">Hydrolase</keyword>
<comment type="caution">
    <text evidence="8">The sequence shown here is derived from an EMBL/GenBank/DDBJ whole genome shotgun (WGS) entry which is preliminary data.</text>
</comment>
<dbReference type="EMBL" id="JBCLYO010000023">
    <property type="protein sequence ID" value="KAL0079116.1"/>
    <property type="molecule type" value="Genomic_DNA"/>
</dbReference>
<protein>
    <recommendedName>
        <fullName evidence="3">alpha-galactosidase</fullName>
        <ecNumber evidence="3">3.2.1.22</ecNumber>
    </recommendedName>
</protein>
<dbReference type="InterPro" id="IPR041233">
    <property type="entry name" value="Melibiase_C"/>
</dbReference>
<keyword evidence="9" id="KW-1185">Reference proteome</keyword>
<dbReference type="SUPFAM" id="SSF51011">
    <property type="entry name" value="Glycosyl hydrolase domain"/>
    <property type="match status" value="1"/>
</dbReference>
<dbReference type="EC" id="3.2.1.22" evidence="3"/>
<dbReference type="InterPro" id="IPR017853">
    <property type="entry name" value="GH"/>
</dbReference>
<dbReference type="GO" id="GO:0016787">
    <property type="term" value="F:hydrolase activity"/>
    <property type="evidence" value="ECO:0007669"/>
    <property type="project" value="UniProtKB-KW"/>
</dbReference>
<organism evidence="8 9">
    <name type="scientific">Phycomyces blakesleeanus</name>
    <dbReference type="NCBI Taxonomy" id="4837"/>
    <lineage>
        <taxon>Eukaryota</taxon>
        <taxon>Fungi</taxon>
        <taxon>Fungi incertae sedis</taxon>
        <taxon>Mucoromycota</taxon>
        <taxon>Mucoromycotina</taxon>
        <taxon>Mucoromycetes</taxon>
        <taxon>Mucorales</taxon>
        <taxon>Phycomycetaceae</taxon>
        <taxon>Phycomyces</taxon>
    </lineage>
</organism>
<evidence type="ECO:0000256" key="2">
    <source>
        <dbReference type="ARBA" id="ARBA00009743"/>
    </source>
</evidence>
<dbReference type="SUPFAM" id="SSF51445">
    <property type="entry name" value="(Trans)glycosidases"/>
    <property type="match status" value="1"/>
</dbReference>
<dbReference type="Pfam" id="PF17801">
    <property type="entry name" value="Melibiase_C"/>
    <property type="match status" value="1"/>
</dbReference>
<dbReference type="Gene3D" id="2.60.40.1180">
    <property type="entry name" value="Golgi alpha-mannosidase II"/>
    <property type="match status" value="1"/>
</dbReference>
<reference evidence="8 9" key="1">
    <citation type="submission" date="2024-04" db="EMBL/GenBank/DDBJ databases">
        <title>Symmetric and asymmetric DNA N6-adenine methylation regulates different biological responses in Mucorales.</title>
        <authorList>
            <consortium name="Lawrence Berkeley National Laboratory"/>
            <person name="Lax C."/>
            <person name="Mondo S.J."/>
            <person name="Osorio-Concepcion M."/>
            <person name="Muszewska A."/>
            <person name="Corrochano-Luque M."/>
            <person name="Gutierrez G."/>
            <person name="Riley R."/>
            <person name="Lipzen A."/>
            <person name="Guo J."/>
            <person name="Hundley H."/>
            <person name="Amirebrahimi M."/>
            <person name="Ng V."/>
            <person name="Lorenzo-Gutierrez D."/>
            <person name="Binder U."/>
            <person name="Yang J."/>
            <person name="Song Y."/>
            <person name="Canovas D."/>
            <person name="Navarro E."/>
            <person name="Freitag M."/>
            <person name="Gabaldon T."/>
            <person name="Grigoriev I.V."/>
            <person name="Corrochano L.M."/>
            <person name="Nicolas F.E."/>
            <person name="Garre V."/>
        </authorList>
    </citation>
    <scope>NUCLEOTIDE SEQUENCE [LARGE SCALE GENOMIC DNA]</scope>
    <source>
        <strain evidence="8 9">L51</strain>
    </source>
</reference>
<dbReference type="InterPro" id="IPR013780">
    <property type="entry name" value="Glyco_hydro_b"/>
</dbReference>
<dbReference type="Gene3D" id="3.20.20.70">
    <property type="entry name" value="Aldolase class I"/>
    <property type="match status" value="1"/>
</dbReference>
<evidence type="ECO:0000256" key="4">
    <source>
        <dbReference type="ARBA" id="ARBA00022729"/>
    </source>
</evidence>
<evidence type="ECO:0000256" key="1">
    <source>
        <dbReference type="ARBA" id="ARBA00001255"/>
    </source>
</evidence>